<feature type="compositionally biased region" description="Low complexity" evidence="1">
    <location>
        <begin position="1493"/>
        <end position="1519"/>
    </location>
</feature>
<dbReference type="Proteomes" id="UP000199077">
    <property type="component" value="Chromosome I"/>
</dbReference>
<dbReference type="Gene3D" id="3.40.50.720">
    <property type="entry name" value="NAD(P)-binding Rossmann-like Domain"/>
    <property type="match status" value="1"/>
</dbReference>
<proteinExistence type="predicted"/>
<dbReference type="InterPro" id="IPR049062">
    <property type="entry name" value="NAD_Glu_DH_ACT2"/>
</dbReference>
<dbReference type="GO" id="GO:0030151">
    <property type="term" value="F:molybdenum ion binding"/>
    <property type="evidence" value="ECO:0007669"/>
    <property type="project" value="InterPro"/>
</dbReference>
<dbReference type="InterPro" id="IPR007780">
    <property type="entry name" value="NAD_Glu_DH_bac"/>
</dbReference>
<feature type="region of interest" description="Disordered" evidence="1">
    <location>
        <begin position="1493"/>
        <end position="1542"/>
    </location>
</feature>
<organism evidence="3 4">
    <name type="scientific">Pedococcus dokdonensis</name>
    <dbReference type="NCBI Taxonomy" id="443156"/>
    <lineage>
        <taxon>Bacteria</taxon>
        <taxon>Bacillati</taxon>
        <taxon>Actinomycetota</taxon>
        <taxon>Actinomycetes</taxon>
        <taxon>Micrococcales</taxon>
        <taxon>Intrasporangiaceae</taxon>
        <taxon>Pedococcus</taxon>
    </lineage>
</organism>
<feature type="region of interest" description="Disordered" evidence="1">
    <location>
        <begin position="1566"/>
        <end position="1607"/>
    </location>
</feature>
<reference evidence="4" key="1">
    <citation type="submission" date="2016-10" db="EMBL/GenBank/DDBJ databases">
        <authorList>
            <person name="Varghese N."/>
            <person name="Submissions S."/>
        </authorList>
    </citation>
    <scope>NUCLEOTIDE SEQUENCE [LARGE SCALE GENOMIC DNA]</scope>
    <source>
        <strain evidence="4">DSM 22329</strain>
    </source>
</reference>
<dbReference type="InterPro" id="IPR005302">
    <property type="entry name" value="MoCF_Sase_C"/>
</dbReference>
<dbReference type="PANTHER" id="PTHR43403:SF1">
    <property type="entry name" value="NAD-SPECIFIC GLUTAMATE DEHYDROGENASE"/>
    <property type="match status" value="1"/>
</dbReference>
<dbReference type="GO" id="GO:0006538">
    <property type="term" value="P:L-glutamate catabolic process"/>
    <property type="evidence" value="ECO:0007669"/>
    <property type="project" value="InterPro"/>
</dbReference>
<dbReference type="GO" id="GO:0004352">
    <property type="term" value="F:glutamate dehydrogenase (NAD+) activity"/>
    <property type="evidence" value="ECO:0007669"/>
    <property type="project" value="InterPro"/>
</dbReference>
<dbReference type="InterPro" id="IPR049064">
    <property type="entry name" value="NAD_Glu_DH_ACT3"/>
</dbReference>
<dbReference type="Pfam" id="PF21077">
    <property type="entry name" value="GDH_ACT3"/>
    <property type="match status" value="1"/>
</dbReference>
<dbReference type="PANTHER" id="PTHR43403">
    <property type="entry name" value="NAD-SPECIFIC GLUTAMATE DEHYDROGENASE"/>
    <property type="match status" value="1"/>
</dbReference>
<dbReference type="InterPro" id="IPR024727">
    <property type="entry name" value="NAD_Glu_DH_N_ACT1"/>
</dbReference>
<dbReference type="EMBL" id="LT629711">
    <property type="protein sequence ID" value="SDP24601.1"/>
    <property type="molecule type" value="Genomic_DNA"/>
</dbReference>
<dbReference type="Gene3D" id="2.40.33.20">
    <property type="entry name" value="PK beta-barrel domain-like"/>
    <property type="match status" value="1"/>
</dbReference>
<evidence type="ECO:0000259" key="2">
    <source>
        <dbReference type="PROSITE" id="PS51340"/>
    </source>
</evidence>
<evidence type="ECO:0000256" key="1">
    <source>
        <dbReference type="SAM" id="MobiDB-lite"/>
    </source>
</evidence>
<dbReference type="InterPro" id="IPR046346">
    <property type="entry name" value="Aminoacid_DH-like_N_sf"/>
</dbReference>
<feature type="compositionally biased region" description="Polar residues" evidence="1">
    <location>
        <begin position="1520"/>
        <end position="1542"/>
    </location>
</feature>
<dbReference type="InterPro" id="IPR011037">
    <property type="entry name" value="Pyrv_Knase-like_insert_dom_sf"/>
</dbReference>
<dbReference type="GO" id="GO:0004069">
    <property type="term" value="F:L-aspartate:2-oxoglutarate aminotransferase activity"/>
    <property type="evidence" value="ECO:0007669"/>
    <property type="project" value="InterPro"/>
</dbReference>
<dbReference type="SUPFAM" id="SSF51735">
    <property type="entry name" value="NAD(P)-binding Rossmann-fold domains"/>
    <property type="match status" value="1"/>
</dbReference>
<protein>
    <submittedName>
        <fullName evidence="3">Glutamate dehydrogenase</fullName>
    </submittedName>
</protein>
<sequence>MSASLEQSRQQLLHTAAERADHGGGEAVEKFLRTYYRHVATEDLLARAPEDLLGAAMAQRELAKDRPVGTAKVEVFNPEVEEQGWASGHTVVQVVTDDMPFLVDSVSAELQRMERAVHLVVHPTMRVRRDAAGRLEEVVLDGSGGAGGDTGSDGFGLVRESWMHLEIDRDSNPEDRAAIAEGLRRVLGNVREAVEDWPKMKATCSQAARDLADSPPTGIPAEEVEQARGLLEWLADNHFTFLGYREYALHRGADQDKLEAVQGTGLGLLRYDRTGDGVLLSEQARAVARARELLIITKANSRATVHRNTYLDYVSVKQFDAAGEVTGEKRFLGLFTSSAYTESVTRVPVLRDKVAAIFQRTGFAADSHSGKDLLEVLENYPRDELFQADEEMLLDNATTVLHLQERRKTKLFLRRDRFGRFVSCLVYIPRDRYNTGVRLKMESILRQAFPGATVDFTTRVSESVLARLHFVVRVPPGESIPAIDEAVLERQLVDATRTWDEDLGEAARAEHGEEAAARLSGLYGRAFPEAYKEDFTSRVGVADIRHMDALDADDATGLNMYQEPGAPANERRFKLYRRSPLSLTQVLPMFTHMGVEVVDERPYEISRGDGVGLWVYDFGLRVRDDKVWTGDGGRDRLRELFQDAVGAVWRGEAESDGFNALVLGAGLTWRQVVILRTVAKYLRQTGSTFSQDYVESALVSNLRLAAKLVALFEARFDPSRYAGVAGADREAEQASLCDQITKDLDEVKSLDHDRIIRAFLGVITATLRTNFYQADATGAAKSYVSLKLNPKAVPDLPAPRPQFEIFVYSPRVEGVHLRFGPVARGGLRWSDRREDFRTEVLGLVKAQMVKNAVIVPTGSKGGFYAKQLPDPTVDRDAWLAEGIASYKVFISGLLDLTDNRDGAQIVPPPSVVRHDPDDSYLVVAADKGTATFSDIANGVAQSYGFWLDDGFASGGSAGYDHKAMGITARGAWESVKRHFREMGHDTQTEDFTAVGIGDMSGDVFGNGMLLSEHIRLVAAFDHRHIFIDPNPVAATSFPERQRLFDLPRSSWADYDTSLISTGGGVFDRSLKSIAITPEMTEALGLPKGATSMTPAELMKAILLSPVDLLWNGGIGTYVKSAGESNADIGDRANDAIRVDGGQLRCKVVGEGGNLGLSQLGRIEAALHGVRVNTDAIDNSAGVDTSDHEVNIKILLTSLVKGGDMTLKQRNTLLASMTDDVAAQVLRDNYEQNVLLGNARAQEHPMLPVHQRLIHWLEERGDLDRALEFLPSDTEIDRRFAAGLGLKSPEFSVLVAYAKLALKEDLLPSELPDDPWFQATLTDYFPAALREQFADELAEHPLRREIITNSVVNSMVNRGGITFAFRAMEETGATPEQIARAFVVCREIFNLPDFVREVEALDNVVSTDVQSQLYLEFRRLIDRSMRWFLTSRPSRLDVANEVARFGDVVREFAHRSRTCSRVRSSSACSATPPGSKRSECTRTSRFARRACSTSSRCSTSSTSPPTRESRRPTWPRSTSCCRSGSASMRCSRGSPTSRVTTGGTPWPVAPCATTCMPCWRAWCAPSSTRPPPAPRRWRATRSGARPTRRAWPGPGRRSVASSVSTSRTSRPCRWPCARCARSSARVRRRAEAAIDAIPLVVVALHRFPVKAMGVDAVQSVAVDERGLLGDREWAVYDSARKLATGKHSRRFRRMDPVFTASARRDGDDTHVTLPGGVTVVAGTPEADAALSEHFGEPVSVRRETDIQHQDGATFSIVGTATLEELGRHEGDGRPVDPRHLRTNVVVATTEPFVEESWLGREVRIGAVVVRVTETTERCRMVGVAQVGLAERPGMLKAISEHHDLNAGVYATVVQPGTISLGDEVARGA</sequence>
<dbReference type="GO" id="GO:0030170">
    <property type="term" value="F:pyridoxal phosphate binding"/>
    <property type="evidence" value="ECO:0007669"/>
    <property type="project" value="InterPro"/>
</dbReference>
<feature type="domain" description="MOSC" evidence="2">
    <location>
        <begin position="1726"/>
        <end position="1866"/>
    </location>
</feature>
<dbReference type="InterPro" id="IPR028971">
    <property type="entry name" value="NAD-GDH_cat"/>
</dbReference>
<dbReference type="SUPFAM" id="SSF53223">
    <property type="entry name" value="Aminoacid dehydrogenase-like, N-terminal domain"/>
    <property type="match status" value="1"/>
</dbReference>
<accession>A0A1H0R515</accession>
<dbReference type="InterPro" id="IPR049056">
    <property type="entry name" value="NAD_Glu_DH_HM3"/>
</dbReference>
<keyword evidence="4" id="KW-1185">Reference proteome</keyword>
<evidence type="ECO:0000313" key="3">
    <source>
        <dbReference type="EMBL" id="SDP24601.1"/>
    </source>
</evidence>
<dbReference type="Pfam" id="PF21073">
    <property type="entry name" value="GDH_HM1"/>
    <property type="match status" value="1"/>
</dbReference>
<dbReference type="InterPro" id="IPR049059">
    <property type="entry name" value="NAD_Glu_DH_HM1"/>
</dbReference>
<dbReference type="Pfam" id="PF05088">
    <property type="entry name" value="Bac_GDH_CD"/>
    <property type="match status" value="1"/>
</dbReference>
<dbReference type="PROSITE" id="PS51340">
    <property type="entry name" value="MOSC"/>
    <property type="match status" value="1"/>
</dbReference>
<evidence type="ECO:0000313" key="4">
    <source>
        <dbReference type="Proteomes" id="UP000199077"/>
    </source>
</evidence>
<dbReference type="Pfam" id="PF21076">
    <property type="entry name" value="GDH_ACT2"/>
    <property type="match status" value="1"/>
</dbReference>
<dbReference type="SUPFAM" id="SSF50800">
    <property type="entry name" value="PK beta-barrel domain-like"/>
    <property type="match status" value="1"/>
</dbReference>
<dbReference type="Pfam" id="PF21075">
    <property type="entry name" value="GDH_ACT1"/>
    <property type="match status" value="1"/>
</dbReference>
<feature type="compositionally biased region" description="Low complexity" evidence="1">
    <location>
        <begin position="1595"/>
        <end position="1607"/>
    </location>
</feature>
<dbReference type="InterPro" id="IPR036291">
    <property type="entry name" value="NAD(P)-bd_dom_sf"/>
</dbReference>
<dbReference type="InterPro" id="IPR049058">
    <property type="entry name" value="NAD_Glu_DH_HM2"/>
</dbReference>
<dbReference type="InterPro" id="IPR048381">
    <property type="entry name" value="GDH_C"/>
</dbReference>
<name>A0A1H0R515_9MICO</name>
<dbReference type="Pfam" id="PF03473">
    <property type="entry name" value="MOSC"/>
    <property type="match status" value="1"/>
</dbReference>
<dbReference type="Pfam" id="PF21079">
    <property type="entry name" value="GDH_HM2"/>
    <property type="match status" value="1"/>
</dbReference>
<gene>
    <name evidence="3" type="ORF">SAMN04489867_1845</name>
</gene>
<dbReference type="Pfam" id="PF21074">
    <property type="entry name" value="GDH_C"/>
    <property type="match status" value="1"/>
</dbReference>
<dbReference type="STRING" id="443156.SAMN04489867_1845"/>
<dbReference type="Pfam" id="PF21078">
    <property type="entry name" value="GDH_HM3"/>
    <property type="match status" value="1"/>
</dbReference>